<evidence type="ECO:0000313" key="2">
    <source>
        <dbReference type="EMBL" id="NIE98457.1"/>
    </source>
</evidence>
<feature type="region of interest" description="Disordered" evidence="1">
    <location>
        <begin position="42"/>
        <end position="64"/>
    </location>
</feature>
<accession>A0ABX0QMX9</accession>
<dbReference type="RefSeq" id="WP_167133829.1">
    <property type="nucleotide sequence ID" value="NZ_VWXD01000001.1"/>
</dbReference>
<evidence type="ECO:0000256" key="1">
    <source>
        <dbReference type="SAM" id="MobiDB-lite"/>
    </source>
</evidence>
<keyword evidence="3" id="KW-1185">Reference proteome</keyword>
<reference evidence="2 3" key="1">
    <citation type="journal article" date="2019" name="bioRxiv">
        <title>Bacteria contribute to plant secondary compound degradation in a generalist herbivore system.</title>
        <authorList>
            <person name="Francoeur C.B."/>
            <person name="Khadempour L."/>
            <person name="Moreira-Soto R.D."/>
            <person name="Gotting K."/>
            <person name="Book A.J."/>
            <person name="Pinto-Tomas A.A."/>
            <person name="Keefover-Ring K."/>
            <person name="Currie C.R."/>
        </authorList>
    </citation>
    <scope>NUCLEOTIDE SEQUENCE [LARGE SCALE GENOMIC DNA]</scope>
    <source>
        <strain evidence="2 3">Acro-805</strain>
    </source>
</reference>
<organism evidence="2 3">
    <name type="scientific">Candidatus Pantoea formicae</name>
    <dbReference type="NCBI Taxonomy" id="2608355"/>
    <lineage>
        <taxon>Bacteria</taxon>
        <taxon>Pseudomonadati</taxon>
        <taxon>Pseudomonadota</taxon>
        <taxon>Gammaproteobacteria</taxon>
        <taxon>Enterobacterales</taxon>
        <taxon>Erwiniaceae</taxon>
        <taxon>Pantoea</taxon>
    </lineage>
</organism>
<sequence>MNVEQRLAALEAELAELKGQQSDKKSFSKLVQKITSETIKNSMRPGGLLHRSERNKKAVKPSTAANEVSVSVNYDKERDRLLDIATTSLRDSLHLSRL</sequence>
<evidence type="ECO:0000313" key="3">
    <source>
        <dbReference type="Proteomes" id="UP000780690"/>
    </source>
</evidence>
<comment type="caution">
    <text evidence="2">The sequence shown here is derived from an EMBL/GenBank/DDBJ whole genome shotgun (WGS) entry which is preliminary data.</text>
</comment>
<dbReference type="Proteomes" id="UP000780690">
    <property type="component" value="Unassembled WGS sequence"/>
</dbReference>
<name>A0ABX0QMX9_9GAMM</name>
<dbReference type="EMBL" id="VWXD01000001">
    <property type="protein sequence ID" value="NIE98457.1"/>
    <property type="molecule type" value="Genomic_DNA"/>
</dbReference>
<protein>
    <submittedName>
        <fullName evidence="2">Uncharacterized protein</fullName>
    </submittedName>
</protein>
<gene>
    <name evidence="2" type="ORF">F3J38_00010</name>
</gene>
<proteinExistence type="predicted"/>